<comment type="caution">
    <text evidence="1">The sequence shown here is derived from an EMBL/GenBank/DDBJ whole genome shotgun (WGS) entry which is preliminary data.</text>
</comment>
<dbReference type="EMBL" id="JBHUOR010000134">
    <property type="protein sequence ID" value="MFD2870101.1"/>
    <property type="molecule type" value="Genomic_DNA"/>
</dbReference>
<accession>A0ABW5Y4D9</accession>
<proteinExistence type="predicted"/>
<dbReference type="Proteomes" id="UP001597568">
    <property type="component" value="Unassembled WGS sequence"/>
</dbReference>
<reference evidence="2" key="1">
    <citation type="journal article" date="2019" name="Int. J. Syst. Evol. Microbiol.">
        <title>The Global Catalogue of Microorganisms (GCM) 10K type strain sequencing project: providing services to taxonomists for standard genome sequencing and annotation.</title>
        <authorList>
            <consortium name="The Broad Institute Genomics Platform"/>
            <consortium name="The Broad Institute Genome Sequencing Center for Infectious Disease"/>
            <person name="Wu L."/>
            <person name="Ma J."/>
        </authorList>
    </citation>
    <scope>NUCLEOTIDE SEQUENCE [LARGE SCALE GENOMIC DNA]</scope>
    <source>
        <strain evidence="2">KCTC 33522</strain>
    </source>
</reference>
<name>A0ABW5Y4D9_9BACL</name>
<dbReference type="RefSeq" id="WP_380148746.1">
    <property type="nucleotide sequence ID" value="NZ_JBHUOR010000134.1"/>
</dbReference>
<sequence length="82" mass="9305">MRLSKINSFHNTASYNQTASNRQSSNVFAANLKTASKARIITEKKGGWIRLYLLHPDGTRELLSEEIDIATSDLIKQLNTRR</sequence>
<keyword evidence="2" id="KW-1185">Reference proteome</keyword>
<evidence type="ECO:0000313" key="2">
    <source>
        <dbReference type="Proteomes" id="UP001597568"/>
    </source>
</evidence>
<gene>
    <name evidence="1" type="ORF">ACFSY7_16535</name>
</gene>
<organism evidence="1 2">
    <name type="scientific">Kurthia populi</name>
    <dbReference type="NCBI Taxonomy" id="1562132"/>
    <lineage>
        <taxon>Bacteria</taxon>
        <taxon>Bacillati</taxon>
        <taxon>Bacillota</taxon>
        <taxon>Bacilli</taxon>
        <taxon>Bacillales</taxon>
        <taxon>Caryophanaceae</taxon>
        <taxon>Kurthia</taxon>
    </lineage>
</organism>
<evidence type="ECO:0000313" key="1">
    <source>
        <dbReference type="EMBL" id="MFD2870101.1"/>
    </source>
</evidence>
<protein>
    <submittedName>
        <fullName evidence="1">Uncharacterized protein</fullName>
    </submittedName>
</protein>